<evidence type="ECO:0000313" key="10">
    <source>
        <dbReference type="EMBL" id="KAJ3432807.1"/>
    </source>
</evidence>
<evidence type="ECO:0000256" key="6">
    <source>
        <dbReference type="ARBA" id="ARBA00023136"/>
    </source>
</evidence>
<dbReference type="GO" id="GO:0016020">
    <property type="term" value="C:membrane"/>
    <property type="evidence" value="ECO:0007669"/>
    <property type="project" value="UniProtKB-SubCell"/>
</dbReference>
<name>A0AAV7YSQ3_9EUKA</name>
<protein>
    <submittedName>
        <fullName evidence="10">Transmembrane emp24 domain-containing protein</fullName>
    </submittedName>
</protein>
<evidence type="ECO:0000256" key="3">
    <source>
        <dbReference type="ARBA" id="ARBA00022692"/>
    </source>
</evidence>
<dbReference type="InterPro" id="IPR015720">
    <property type="entry name" value="Emp24-like"/>
</dbReference>
<dbReference type="AlphaFoldDB" id="A0AAV7YSQ3"/>
<dbReference type="PANTHER" id="PTHR22811">
    <property type="entry name" value="TRANSMEMBRANE EMP24 DOMAIN-CONTAINING PROTEIN"/>
    <property type="match status" value="1"/>
</dbReference>
<comment type="caution">
    <text evidence="10">The sequence shown here is derived from an EMBL/GenBank/DDBJ whole genome shotgun (WGS) entry which is preliminary data.</text>
</comment>
<keyword evidence="13" id="KW-1185">Reference proteome</keyword>
<dbReference type="Proteomes" id="UP001150062">
    <property type="component" value="Unassembled WGS sequence"/>
</dbReference>
<accession>A0AAV7YSQ3</accession>
<evidence type="ECO:0000256" key="4">
    <source>
        <dbReference type="ARBA" id="ARBA00022729"/>
    </source>
</evidence>
<reference evidence="11" key="1">
    <citation type="submission" date="2022-08" db="EMBL/GenBank/DDBJ databases">
        <title>Novel sulfate-reducing endosymbionts in the free-living metamonad Anaeramoeba.</title>
        <authorList>
            <person name="Jerlstrom-Hultqvist J."/>
            <person name="Cepicka I."/>
            <person name="Gallot-Lavallee L."/>
            <person name="Salas-Leiva D."/>
            <person name="Curtis B.A."/>
            <person name="Zahonova K."/>
            <person name="Pipaliya S."/>
            <person name="Dacks J."/>
            <person name="Roger A.J."/>
        </authorList>
    </citation>
    <scope>NUCLEOTIDE SEQUENCE</scope>
    <source>
        <strain evidence="11">Schooner1</strain>
    </source>
</reference>
<comment type="similarity">
    <text evidence="2 7">Belongs to the EMP24/GP25L family.</text>
</comment>
<evidence type="ECO:0000256" key="1">
    <source>
        <dbReference type="ARBA" id="ARBA00004479"/>
    </source>
</evidence>
<evidence type="ECO:0000313" key="11">
    <source>
        <dbReference type="EMBL" id="KAJ6246952.1"/>
    </source>
</evidence>
<keyword evidence="4 8" id="KW-0732">Signal</keyword>
<evidence type="ECO:0000256" key="5">
    <source>
        <dbReference type="ARBA" id="ARBA00022989"/>
    </source>
</evidence>
<proteinExistence type="inferred from homology"/>
<dbReference type="EMBL" id="JAOAOG010000131">
    <property type="protein sequence ID" value="KAJ6246952.1"/>
    <property type="molecule type" value="Genomic_DNA"/>
</dbReference>
<evidence type="ECO:0000313" key="12">
    <source>
        <dbReference type="Proteomes" id="UP001146793"/>
    </source>
</evidence>
<dbReference type="InterPro" id="IPR009038">
    <property type="entry name" value="GOLD_dom"/>
</dbReference>
<reference evidence="10" key="2">
    <citation type="submission" date="2022-08" db="EMBL/GenBank/DDBJ databases">
        <title>Novel sulphate-reducing endosymbionts in the free-living metamonad Anaeramoeba.</title>
        <authorList>
            <person name="Jerlstrom-Hultqvist J."/>
            <person name="Cepicka I."/>
            <person name="Gallot-Lavallee L."/>
            <person name="Salas-Leiva D."/>
            <person name="Curtis B.A."/>
            <person name="Zahonova K."/>
            <person name="Pipaliya S."/>
            <person name="Dacks J."/>
            <person name="Roger A.J."/>
        </authorList>
    </citation>
    <scope>NUCLEOTIDE SEQUENCE</scope>
    <source>
        <strain evidence="10">Busselton2</strain>
    </source>
</reference>
<feature type="chain" id="PRO_5043664319" evidence="8">
    <location>
        <begin position="19"/>
        <end position="172"/>
    </location>
</feature>
<evidence type="ECO:0000256" key="8">
    <source>
        <dbReference type="SAM" id="SignalP"/>
    </source>
</evidence>
<evidence type="ECO:0000256" key="2">
    <source>
        <dbReference type="ARBA" id="ARBA00007104"/>
    </source>
</evidence>
<dbReference type="Proteomes" id="UP001146793">
    <property type="component" value="Unassembled WGS sequence"/>
</dbReference>
<comment type="subcellular location">
    <subcellularLocation>
        <location evidence="1 7">Membrane</location>
        <topology evidence="1 7">Single-pass type I membrane protein</topology>
    </subcellularLocation>
</comment>
<evidence type="ECO:0000259" key="9">
    <source>
        <dbReference type="PROSITE" id="PS50866"/>
    </source>
</evidence>
<evidence type="ECO:0000313" key="13">
    <source>
        <dbReference type="Proteomes" id="UP001150062"/>
    </source>
</evidence>
<dbReference type="Pfam" id="PF01105">
    <property type="entry name" value="EMP24_GP25L"/>
    <property type="match status" value="1"/>
</dbReference>
<keyword evidence="3 7" id="KW-0812">Transmembrane</keyword>
<keyword evidence="6" id="KW-0472">Membrane</keyword>
<gene>
    <name evidence="10" type="ORF">M0812_21750</name>
    <name evidence="11" type="ORF">M0813_02208</name>
</gene>
<feature type="domain" description="GOLD" evidence="9">
    <location>
        <begin position="28"/>
        <end position="115"/>
    </location>
</feature>
<dbReference type="EMBL" id="JANTQA010000047">
    <property type="protein sequence ID" value="KAJ3432807.1"/>
    <property type="molecule type" value="Genomic_DNA"/>
</dbReference>
<dbReference type="PROSITE" id="PS50866">
    <property type="entry name" value="GOLD"/>
    <property type="match status" value="1"/>
</dbReference>
<evidence type="ECO:0000256" key="7">
    <source>
        <dbReference type="RuleBase" id="RU003827"/>
    </source>
</evidence>
<organism evidence="10 12">
    <name type="scientific">Anaeramoeba flamelloides</name>
    <dbReference type="NCBI Taxonomy" id="1746091"/>
    <lineage>
        <taxon>Eukaryota</taxon>
        <taxon>Metamonada</taxon>
        <taxon>Anaeramoebidae</taxon>
        <taxon>Anaeramoeba</taxon>
    </lineage>
</organism>
<sequence length="172" mass="20164">MQLKNLFFIICFLGIVTAIQFDIGQREEKCIYEEIEHDSLVTGDFELMEPILLHPQIIVYNPQKQIIAKKETNQPGKLAFHTDQTGDYHFCFTTKRPQPNLLPDTTQRISFNYKYGIAARDYEDIAKKEHLGPLEREIRKMQDQVLEIHTDILYAKGREEAMRNTNGKTFDR</sequence>
<dbReference type="SMART" id="SM01190">
    <property type="entry name" value="EMP24_GP25L"/>
    <property type="match status" value="1"/>
</dbReference>
<keyword evidence="5" id="KW-1133">Transmembrane helix</keyword>
<feature type="signal peptide" evidence="8">
    <location>
        <begin position="1"/>
        <end position="18"/>
    </location>
</feature>